<dbReference type="Proteomes" id="UP000054988">
    <property type="component" value="Unassembled WGS sequence"/>
</dbReference>
<evidence type="ECO:0000313" key="2">
    <source>
        <dbReference type="Proteomes" id="UP000054988"/>
    </source>
</evidence>
<gene>
    <name evidence="1" type="ORF">WG66_6584</name>
</gene>
<evidence type="ECO:0000313" key="1">
    <source>
        <dbReference type="EMBL" id="KTB40836.1"/>
    </source>
</evidence>
<comment type="caution">
    <text evidence="1">The sequence shown here is derived from an EMBL/GenBank/DDBJ whole genome shotgun (WGS) entry which is preliminary data.</text>
</comment>
<organism evidence="1 2">
    <name type="scientific">Moniliophthora roreri</name>
    <name type="common">Frosty pod rot fungus</name>
    <name type="synonym">Monilia roreri</name>
    <dbReference type="NCBI Taxonomy" id="221103"/>
    <lineage>
        <taxon>Eukaryota</taxon>
        <taxon>Fungi</taxon>
        <taxon>Dikarya</taxon>
        <taxon>Basidiomycota</taxon>
        <taxon>Agaricomycotina</taxon>
        <taxon>Agaricomycetes</taxon>
        <taxon>Agaricomycetidae</taxon>
        <taxon>Agaricales</taxon>
        <taxon>Marasmiineae</taxon>
        <taxon>Marasmiaceae</taxon>
        <taxon>Moniliophthora</taxon>
    </lineage>
</organism>
<dbReference type="AlphaFoldDB" id="A0A0W0FWV9"/>
<proteinExistence type="predicted"/>
<sequence length="24" mass="2922">MLKGFYIRLIKWFVVNNQASNEHN</sequence>
<dbReference type="EMBL" id="LATX01001543">
    <property type="protein sequence ID" value="KTB40836.1"/>
    <property type="molecule type" value="Genomic_DNA"/>
</dbReference>
<name>A0A0W0FWV9_MONRR</name>
<reference evidence="1 2" key="1">
    <citation type="submission" date="2015-12" db="EMBL/GenBank/DDBJ databases">
        <title>Draft genome sequence of Moniliophthora roreri, the causal agent of frosty pod rot of cacao.</title>
        <authorList>
            <person name="Aime M.C."/>
            <person name="Diaz-Valderrama J.R."/>
            <person name="Kijpornyongpan T."/>
            <person name="Phillips-Mora W."/>
        </authorList>
    </citation>
    <scope>NUCLEOTIDE SEQUENCE [LARGE SCALE GENOMIC DNA]</scope>
    <source>
        <strain evidence="1 2">MCA 2952</strain>
    </source>
</reference>
<protein>
    <submittedName>
        <fullName evidence="1">Uncharacterized protein</fullName>
    </submittedName>
</protein>
<accession>A0A0W0FWV9</accession>